<keyword evidence="3" id="KW-1185">Reference proteome</keyword>
<keyword evidence="1" id="KW-1133">Transmembrane helix</keyword>
<dbReference type="OrthoDB" id="118024at2157"/>
<name>A7I4J2_METB6</name>
<dbReference type="eggNOG" id="arCOG03926">
    <property type="taxonomic scope" value="Archaea"/>
</dbReference>
<gene>
    <name evidence="2" type="ordered locus">Mboo_0129</name>
</gene>
<reference evidence="3" key="1">
    <citation type="journal article" date="2015" name="Microbiology">
        <title>Genome of Methanoregula boonei 6A8 reveals adaptations to oligotrophic peatland environments.</title>
        <authorList>
            <person name="Braeuer S."/>
            <person name="Cadillo-Quiroz H."/>
            <person name="Kyrpides N."/>
            <person name="Woyke T."/>
            <person name="Goodwin L."/>
            <person name="Detter C."/>
            <person name="Podell S."/>
            <person name="Yavitt J.B."/>
            <person name="Zinder S.H."/>
        </authorList>
    </citation>
    <scope>NUCLEOTIDE SEQUENCE [LARGE SCALE GENOMIC DNA]</scope>
    <source>
        <strain evidence="3">DSM 21154 / JCM 14090 / 6A8</strain>
    </source>
</reference>
<dbReference type="RefSeq" id="WP_011991141.1">
    <property type="nucleotide sequence ID" value="NC_009712.1"/>
</dbReference>
<proteinExistence type="predicted"/>
<sequence>MKPGCHRNNQTEAGVSALIEYVMITTIVVILFVVVLLSVNANFMQGPEETLQYNAFTDIGNGVSTRIVDLYAIAPDTGNITSSFNLPDDVGGQNYFVEIYTGSTPADQFVLVSQGTISSNISLAGISSTRNVSGNTTGNGINQISYDSEGF</sequence>
<accession>A7I4J2</accession>
<evidence type="ECO:0000313" key="3">
    <source>
        <dbReference type="Proteomes" id="UP000002408"/>
    </source>
</evidence>
<evidence type="ECO:0000256" key="1">
    <source>
        <dbReference type="SAM" id="Phobius"/>
    </source>
</evidence>
<feature type="transmembrane region" description="Helical" evidence="1">
    <location>
        <begin position="18"/>
        <end position="39"/>
    </location>
</feature>
<dbReference type="GeneID" id="5410069"/>
<dbReference type="EMBL" id="CP000780">
    <property type="protein sequence ID" value="ABS54653.1"/>
    <property type="molecule type" value="Genomic_DNA"/>
</dbReference>
<dbReference type="InterPro" id="IPR055690">
    <property type="entry name" value="DUF7266"/>
</dbReference>
<dbReference type="HOGENOM" id="CLU_129664_0_0_2"/>
<protein>
    <submittedName>
        <fullName evidence="2">Uncharacterized protein</fullName>
    </submittedName>
</protein>
<keyword evidence="1" id="KW-0472">Membrane</keyword>
<evidence type="ECO:0000313" key="2">
    <source>
        <dbReference type="EMBL" id="ABS54653.1"/>
    </source>
</evidence>
<dbReference type="AlphaFoldDB" id="A7I4J2"/>
<dbReference type="KEGG" id="mbn:Mboo_0129"/>
<dbReference type="Pfam" id="PF23928">
    <property type="entry name" value="DUF7266"/>
    <property type="match status" value="1"/>
</dbReference>
<keyword evidence="1" id="KW-0812">Transmembrane</keyword>
<dbReference type="Proteomes" id="UP000002408">
    <property type="component" value="Chromosome"/>
</dbReference>
<dbReference type="STRING" id="456442.Mboo_0129"/>
<organism evidence="2 3">
    <name type="scientific">Methanoregula boonei (strain DSM 21154 / JCM 14090 / 6A8)</name>
    <dbReference type="NCBI Taxonomy" id="456442"/>
    <lineage>
        <taxon>Archaea</taxon>
        <taxon>Methanobacteriati</taxon>
        <taxon>Methanobacteriota</taxon>
        <taxon>Stenosarchaea group</taxon>
        <taxon>Methanomicrobia</taxon>
        <taxon>Methanomicrobiales</taxon>
        <taxon>Methanoregulaceae</taxon>
        <taxon>Methanoregula</taxon>
    </lineage>
</organism>